<gene>
    <name evidence="4" type="ORF">BAE27_02300</name>
</gene>
<dbReference type="InterPro" id="IPR045526">
    <property type="entry name" value="DUF6471"/>
</dbReference>
<feature type="domain" description="DUF6471" evidence="3">
    <location>
        <begin position="15"/>
        <end position="80"/>
    </location>
</feature>
<reference evidence="4 5" key="1">
    <citation type="submission" date="2016-06" db="EMBL/GenBank/DDBJ databases">
        <title>Gene turnover analysis identifies the evolutionary adaptation of the extremophile Acidithiobacillus caldus.</title>
        <authorList>
            <person name="Zhang X."/>
        </authorList>
    </citation>
    <scope>NUCLEOTIDE SEQUENCE [LARGE SCALE GENOMIC DNA]</scope>
    <source>
        <strain evidence="4 5">DX</strain>
    </source>
</reference>
<dbReference type="AlphaFoldDB" id="A0A1E7YQ97"/>
<evidence type="ECO:0000256" key="2">
    <source>
        <dbReference type="SAM" id="Phobius"/>
    </source>
</evidence>
<sequence length="124" mass="13923">MAQEEKDSGDIQEEWQKRATRVLKGEMLRFGITPELLSGLLEDGVGLKLDGRALSQKINRGRFSFAFFLQCMHVMGVSSLDLYLAGPPDDYRPYVPKAKGRKMKLIDDDTPAYQRKGGESDPEA</sequence>
<feature type="transmembrane region" description="Helical" evidence="2">
    <location>
        <begin position="65"/>
        <end position="85"/>
    </location>
</feature>
<dbReference type="RefSeq" id="WP_070113953.1">
    <property type="nucleotide sequence ID" value="NZ_LZYE01000047.1"/>
</dbReference>
<keyword evidence="2" id="KW-0812">Transmembrane</keyword>
<evidence type="ECO:0000313" key="4">
    <source>
        <dbReference type="EMBL" id="OFC38309.1"/>
    </source>
</evidence>
<comment type="caution">
    <text evidence="4">The sequence shown here is derived from an EMBL/GenBank/DDBJ whole genome shotgun (WGS) entry which is preliminary data.</text>
</comment>
<organism evidence="4 5">
    <name type="scientific">Acidithiobacillus caldus</name>
    <dbReference type="NCBI Taxonomy" id="33059"/>
    <lineage>
        <taxon>Bacteria</taxon>
        <taxon>Pseudomonadati</taxon>
        <taxon>Pseudomonadota</taxon>
        <taxon>Acidithiobacillia</taxon>
        <taxon>Acidithiobacillales</taxon>
        <taxon>Acidithiobacillaceae</taxon>
        <taxon>Acidithiobacillus</taxon>
    </lineage>
</organism>
<feature type="region of interest" description="Disordered" evidence="1">
    <location>
        <begin position="102"/>
        <end position="124"/>
    </location>
</feature>
<keyword evidence="2" id="KW-1133">Transmembrane helix</keyword>
<dbReference type="Pfam" id="PF20075">
    <property type="entry name" value="DUF6471"/>
    <property type="match status" value="1"/>
</dbReference>
<protein>
    <recommendedName>
        <fullName evidence="3">DUF6471 domain-containing protein</fullName>
    </recommendedName>
</protein>
<evidence type="ECO:0000256" key="1">
    <source>
        <dbReference type="SAM" id="MobiDB-lite"/>
    </source>
</evidence>
<name>A0A1E7YQ97_9PROT</name>
<evidence type="ECO:0000313" key="5">
    <source>
        <dbReference type="Proteomes" id="UP000175616"/>
    </source>
</evidence>
<keyword evidence="2" id="KW-0472">Membrane</keyword>
<evidence type="ECO:0000259" key="3">
    <source>
        <dbReference type="Pfam" id="PF20075"/>
    </source>
</evidence>
<proteinExistence type="predicted"/>
<dbReference type="EMBL" id="LZYE01000047">
    <property type="protein sequence ID" value="OFC38309.1"/>
    <property type="molecule type" value="Genomic_DNA"/>
</dbReference>
<accession>A0A1E7YQ97</accession>
<dbReference type="Proteomes" id="UP000175616">
    <property type="component" value="Unassembled WGS sequence"/>
</dbReference>